<feature type="region of interest" description="Disordered" evidence="1">
    <location>
        <begin position="38"/>
        <end position="71"/>
    </location>
</feature>
<accession>A0A4Z2I6T2</accession>
<gene>
    <name evidence="2" type="ORF">EYF80_016694</name>
</gene>
<name>A0A4Z2I6T2_9TELE</name>
<dbReference type="Proteomes" id="UP000314294">
    <property type="component" value="Unassembled WGS sequence"/>
</dbReference>
<feature type="compositionally biased region" description="Basic residues" evidence="1">
    <location>
        <begin position="51"/>
        <end position="63"/>
    </location>
</feature>
<protein>
    <submittedName>
        <fullName evidence="2">Uncharacterized protein</fullName>
    </submittedName>
</protein>
<reference evidence="2 3" key="1">
    <citation type="submission" date="2019-03" db="EMBL/GenBank/DDBJ databases">
        <title>First draft genome of Liparis tanakae, snailfish: a comprehensive survey of snailfish specific genes.</title>
        <authorList>
            <person name="Kim W."/>
            <person name="Song I."/>
            <person name="Jeong J.-H."/>
            <person name="Kim D."/>
            <person name="Kim S."/>
            <person name="Ryu S."/>
            <person name="Song J.Y."/>
            <person name="Lee S.K."/>
        </authorList>
    </citation>
    <scope>NUCLEOTIDE SEQUENCE [LARGE SCALE GENOMIC DNA]</scope>
    <source>
        <tissue evidence="2">Muscle</tissue>
    </source>
</reference>
<evidence type="ECO:0000256" key="1">
    <source>
        <dbReference type="SAM" id="MobiDB-lite"/>
    </source>
</evidence>
<evidence type="ECO:0000313" key="2">
    <source>
        <dbReference type="EMBL" id="TNN73024.1"/>
    </source>
</evidence>
<comment type="caution">
    <text evidence="2">The sequence shown here is derived from an EMBL/GenBank/DDBJ whole genome shotgun (WGS) entry which is preliminary data.</text>
</comment>
<dbReference type="EMBL" id="SRLO01000129">
    <property type="protein sequence ID" value="TNN73024.1"/>
    <property type="molecule type" value="Genomic_DNA"/>
</dbReference>
<keyword evidence="3" id="KW-1185">Reference proteome</keyword>
<proteinExistence type="predicted"/>
<evidence type="ECO:0000313" key="3">
    <source>
        <dbReference type="Proteomes" id="UP000314294"/>
    </source>
</evidence>
<sequence length="71" mass="8384">MAVEIDSSAQDSAIMHDPWDYNSGLQWLSYTASLEMKEMEDQKDTSNTLGTRRKRKKRKKRKNKDFLEAHH</sequence>
<organism evidence="2 3">
    <name type="scientific">Liparis tanakae</name>
    <name type="common">Tanaka's snailfish</name>
    <dbReference type="NCBI Taxonomy" id="230148"/>
    <lineage>
        <taxon>Eukaryota</taxon>
        <taxon>Metazoa</taxon>
        <taxon>Chordata</taxon>
        <taxon>Craniata</taxon>
        <taxon>Vertebrata</taxon>
        <taxon>Euteleostomi</taxon>
        <taxon>Actinopterygii</taxon>
        <taxon>Neopterygii</taxon>
        <taxon>Teleostei</taxon>
        <taxon>Neoteleostei</taxon>
        <taxon>Acanthomorphata</taxon>
        <taxon>Eupercaria</taxon>
        <taxon>Perciformes</taxon>
        <taxon>Cottioidei</taxon>
        <taxon>Cottales</taxon>
        <taxon>Liparidae</taxon>
        <taxon>Liparis</taxon>
    </lineage>
</organism>
<dbReference type="AlphaFoldDB" id="A0A4Z2I6T2"/>